<evidence type="ECO:0000313" key="8">
    <source>
        <dbReference type="Proteomes" id="UP000434172"/>
    </source>
</evidence>
<feature type="compositionally biased region" description="Polar residues" evidence="5">
    <location>
        <begin position="534"/>
        <end position="544"/>
    </location>
</feature>
<dbReference type="InterPro" id="IPR002523">
    <property type="entry name" value="MgTranspt_CorA/ZnTranspt_ZntB"/>
</dbReference>
<dbReference type="Pfam" id="PF01544">
    <property type="entry name" value="CorA"/>
    <property type="match status" value="1"/>
</dbReference>
<dbReference type="GO" id="GO:0015087">
    <property type="term" value="F:cobalt ion transmembrane transporter activity"/>
    <property type="evidence" value="ECO:0007669"/>
    <property type="project" value="TreeGrafter"/>
</dbReference>
<feature type="region of interest" description="Disordered" evidence="5">
    <location>
        <begin position="1247"/>
        <end position="1283"/>
    </location>
</feature>
<feature type="transmembrane region" description="Helical" evidence="6">
    <location>
        <begin position="1042"/>
        <end position="1063"/>
    </location>
</feature>
<feature type="compositionally biased region" description="Pro residues" evidence="5">
    <location>
        <begin position="50"/>
        <end position="59"/>
    </location>
</feature>
<dbReference type="SUPFAM" id="SSF144083">
    <property type="entry name" value="Magnesium transport protein CorA, transmembrane region"/>
    <property type="match status" value="1"/>
</dbReference>
<dbReference type="EMBL" id="WOWK01000001">
    <property type="protein sequence ID" value="KAF0332070.1"/>
    <property type="molecule type" value="Genomic_DNA"/>
</dbReference>
<keyword evidence="3 6" id="KW-1133">Transmembrane helix</keyword>
<dbReference type="Proteomes" id="UP000434172">
    <property type="component" value="Unassembled WGS sequence"/>
</dbReference>
<organism evidence="7 8">
    <name type="scientific">Colletotrichum asianum</name>
    <dbReference type="NCBI Taxonomy" id="702518"/>
    <lineage>
        <taxon>Eukaryota</taxon>
        <taxon>Fungi</taxon>
        <taxon>Dikarya</taxon>
        <taxon>Ascomycota</taxon>
        <taxon>Pezizomycotina</taxon>
        <taxon>Sordariomycetes</taxon>
        <taxon>Hypocreomycetidae</taxon>
        <taxon>Glomerellales</taxon>
        <taxon>Glomerellaceae</taxon>
        <taxon>Colletotrichum</taxon>
        <taxon>Colletotrichum gloeosporioides species complex</taxon>
    </lineage>
</organism>
<feature type="region of interest" description="Disordered" evidence="5">
    <location>
        <begin position="47"/>
        <end position="67"/>
    </location>
</feature>
<feature type="region of interest" description="Disordered" evidence="5">
    <location>
        <begin position="523"/>
        <end position="560"/>
    </location>
</feature>
<evidence type="ECO:0000256" key="1">
    <source>
        <dbReference type="ARBA" id="ARBA00004651"/>
    </source>
</evidence>
<dbReference type="GO" id="GO:0000287">
    <property type="term" value="F:magnesium ion binding"/>
    <property type="evidence" value="ECO:0007669"/>
    <property type="project" value="TreeGrafter"/>
</dbReference>
<evidence type="ECO:0000256" key="6">
    <source>
        <dbReference type="SAM" id="Phobius"/>
    </source>
</evidence>
<keyword evidence="2 6" id="KW-0812">Transmembrane</keyword>
<sequence>MYESQREPRRRGHSLFPPRTSAQSLRSQYRGVNLAQMMEDFRKQDDIYIPVPPTPPPHATTPARRRSTRSLLQPMVRFASPMDAITPRRRPKTPMAAPISRQQTPAFPSAVPEEEEEMPPAPSKEPSPISVYTDATGDEHSVDLDGFPMPPEFTDMEYLTPIQETEDWVDLEETTGKVYAFDPARPSGDHSKDDDGSDLETPFSDDSTLRGEEPPLSEAFYVYQSKYTGEGVLSGLHSAALEIVHDARRRRQSLFRWLHVQQDMMNFDEFTNEISRCLSENEQNDIRKLLSDVRKNYSKTVRTSRQTTVKHMEPSYLQLPLQKGEHEKGSTPGKRTVTWLCVPYFSLEDYSGILATGNPGAYPPQTLLQASFSRNSQKRDMQQATRQIGNGDKSSCFHIRQLWCIVLDNSLLITCGSMSEAALRGDRVSVVSEPAKDPSHSAESGRILVQYGESVLWSFPLEECQTWFAFIAHFADFWPKAVRFHFSGRQLGEARWWKVLQFASTSRRNVVVTMETCAPPQLPPSGILRPIGQSVGNTRSQPGASLQPAPLSPGKRLSYPPGHGKANERFHVFSWADAHTSSPVEGPNFIVLQKQLSEVEDFLTAETNGPDRRAYLDSEASGRDEVFAYLEQQGAAIQELKNKPWKKQDYEDRVDIFNAADTLFRFFLPPLFDGPTTERFWGAVMNLVWVPVSDSADGEPHPHGLDKRRRDAVFANAPTIRKALRQLALPVMAFKSILSHAEPTDRLEIDVPIDLIRAWLHLVMGLIYASLETHMWEDHLDVADSLVKSGMKHIMERLSNLRLLDRSSVLPLEVVSLIGYGLLSNTSEKYAGISDTYSEYLRALENEIANGASDMTYQQRINFLRQEVTVINRTIAAQNSVFNSILASRDEGSSTTPKHRRLNAVQYSEANRREGASLRNHLRMARNRYAEDGEADVLLASIAEVSDFYKLPSTDAAGFRDLLAAECTQLLERRARDFDEYAEQADVLEQTNLNNAAVTKDRQEQAIYAFTIVTIIFLPLSAVSSIFGMNTSDIRDMEAGQWLYWASAIPVTILVIVLGLWWMGELGHLFNWMANKFRREDNFGSGFSAHAGISEKSNRHDAMDVRELPAPRAAVYAQPPSAKQNFMRRTVKLVRSDEAKKLTTKAASSREYYEYHHHHRHHSHHGAKKRLYLEPPTNGAVTVRTKKTTFIPAREPTPPPVIVRPCTPPPPPPPVIALPPPPPPPPPIVLPPEPAPIEVIAVDVEPSVKSVKSSKSSKSSRSSRSRSCSHSRHGSRDRERDVREVYVEREKLVPVRVPYPVPVPVEPRYETFRYVEGRRYSPPRMLPPPPPPEEERMRVTISDRRREREYIHRR</sequence>
<feature type="compositionally biased region" description="Basic residues" evidence="5">
    <location>
        <begin position="1261"/>
        <end position="1273"/>
    </location>
</feature>
<protein>
    <submittedName>
        <fullName evidence="7">Mg2+ transporter</fullName>
    </submittedName>
</protein>
<name>A0A8H3WT65_9PEZI</name>
<feature type="region of interest" description="Disordered" evidence="5">
    <location>
        <begin position="179"/>
        <end position="212"/>
    </location>
</feature>
<reference evidence="7 8" key="1">
    <citation type="submission" date="2019-12" db="EMBL/GenBank/DDBJ databases">
        <title>A genome sequence resource for the geographically widespread anthracnose pathogen Colletotrichum asianum.</title>
        <authorList>
            <person name="Meng Y."/>
        </authorList>
    </citation>
    <scope>NUCLEOTIDE SEQUENCE [LARGE SCALE GENOMIC DNA]</scope>
    <source>
        <strain evidence="7 8">ICMP 18580</strain>
    </source>
</reference>
<evidence type="ECO:0000313" key="7">
    <source>
        <dbReference type="EMBL" id="KAF0332070.1"/>
    </source>
</evidence>
<dbReference type="OrthoDB" id="5286874at2759"/>
<dbReference type="GO" id="GO:0050897">
    <property type="term" value="F:cobalt ion binding"/>
    <property type="evidence" value="ECO:0007669"/>
    <property type="project" value="TreeGrafter"/>
</dbReference>
<dbReference type="PANTHER" id="PTHR46494">
    <property type="entry name" value="CORA FAMILY METAL ION TRANSPORTER (EUROFUNG)"/>
    <property type="match status" value="1"/>
</dbReference>
<gene>
    <name evidence="7" type="ORF">GQ607_000086</name>
</gene>
<comment type="subcellular location">
    <subcellularLocation>
        <location evidence="1">Cell membrane</location>
        <topology evidence="1">Multi-pass membrane protein</topology>
    </subcellularLocation>
</comment>
<feature type="region of interest" description="Disordered" evidence="5">
    <location>
        <begin position="85"/>
        <end position="154"/>
    </location>
</feature>
<feature type="region of interest" description="Disordered" evidence="5">
    <location>
        <begin position="1318"/>
        <end position="1354"/>
    </location>
</feature>
<comment type="caution">
    <text evidence="7">The sequence shown here is derived from an EMBL/GenBank/DDBJ whole genome shotgun (WGS) entry which is preliminary data.</text>
</comment>
<feature type="compositionally biased region" description="Low complexity" evidence="5">
    <location>
        <begin position="1247"/>
        <end position="1260"/>
    </location>
</feature>
<dbReference type="InterPro" id="IPR045863">
    <property type="entry name" value="CorA_TM1_TM2"/>
</dbReference>
<feature type="compositionally biased region" description="Basic and acidic residues" evidence="5">
    <location>
        <begin position="1274"/>
        <end position="1283"/>
    </location>
</feature>
<accession>A0A8H3WT65</accession>
<proteinExistence type="predicted"/>
<feature type="transmembrane region" description="Helical" evidence="6">
    <location>
        <begin position="1007"/>
        <end position="1030"/>
    </location>
</feature>
<feature type="compositionally biased region" description="Basic and acidic residues" evidence="5">
    <location>
        <begin position="1333"/>
        <end position="1354"/>
    </location>
</feature>
<dbReference type="GO" id="GO:0005886">
    <property type="term" value="C:plasma membrane"/>
    <property type="evidence" value="ECO:0007669"/>
    <property type="project" value="UniProtKB-SubCell"/>
</dbReference>
<evidence type="ECO:0000256" key="5">
    <source>
        <dbReference type="SAM" id="MobiDB-lite"/>
    </source>
</evidence>
<evidence type="ECO:0000256" key="4">
    <source>
        <dbReference type="ARBA" id="ARBA00023136"/>
    </source>
</evidence>
<keyword evidence="8" id="KW-1185">Reference proteome</keyword>
<dbReference type="PANTHER" id="PTHR46494:SF3">
    <property type="entry name" value="ZINC TRANSPORT PROTEIN ZNTB"/>
    <property type="match status" value="1"/>
</dbReference>
<feature type="region of interest" description="Disordered" evidence="5">
    <location>
        <begin position="1"/>
        <end position="28"/>
    </location>
</feature>
<keyword evidence="4 6" id="KW-0472">Membrane</keyword>
<evidence type="ECO:0000256" key="2">
    <source>
        <dbReference type="ARBA" id="ARBA00022692"/>
    </source>
</evidence>
<dbReference type="Gene3D" id="1.20.58.340">
    <property type="entry name" value="Magnesium transport protein CorA, transmembrane region"/>
    <property type="match status" value="1"/>
</dbReference>
<evidence type="ECO:0000256" key="3">
    <source>
        <dbReference type="ARBA" id="ARBA00022989"/>
    </source>
</evidence>
<dbReference type="GO" id="GO:0015095">
    <property type="term" value="F:magnesium ion transmembrane transporter activity"/>
    <property type="evidence" value="ECO:0007669"/>
    <property type="project" value="TreeGrafter"/>
</dbReference>